<sequence>MAPAPPSPPEGAPDLTNGSETVQETKPEDEAGRAAVTVTMGEGLAPKDTKSGAQEPPASSEEEDVKLGGTGEEEDQNDDGAAPAVNATMSEDIQAKDNQPEVEEPPSSQVVGSVPPAAADDRSPSNQTPESAAAAAPAAPAPAAAAAAAAAVSEGLTATDSKPGEQEPPASSTEVVESKPPAPAAEAMPAPETPLETPPDSTLPPLNSKVDVGR</sequence>
<keyword evidence="3" id="KW-1185">Reference proteome</keyword>
<proteinExistence type="predicted"/>
<feature type="compositionally biased region" description="Low complexity" evidence="1">
    <location>
        <begin position="184"/>
        <end position="199"/>
    </location>
</feature>
<feature type="region of interest" description="Disordered" evidence="1">
    <location>
        <begin position="1"/>
        <end position="214"/>
    </location>
</feature>
<dbReference type="Proteomes" id="UP000283210">
    <property type="component" value="Chromosome 9"/>
</dbReference>
<feature type="compositionally biased region" description="Pro residues" evidence="1">
    <location>
        <begin position="1"/>
        <end position="11"/>
    </location>
</feature>
<reference evidence="2 3" key="1">
    <citation type="submission" date="2018-11" db="EMBL/GenBank/DDBJ databases">
        <authorList>
            <person name="Lopez-Roques C."/>
            <person name="Donnadieu C."/>
            <person name="Bouchez O."/>
            <person name="Klopp C."/>
            <person name="Cabau C."/>
            <person name="Zahm M."/>
        </authorList>
    </citation>
    <scope>NUCLEOTIDE SEQUENCE [LARGE SCALE GENOMIC DNA]</scope>
    <source>
        <strain evidence="2">RS831</strain>
        <tissue evidence="2">Whole body</tissue>
    </source>
</reference>
<organism evidence="2 3">
    <name type="scientific">Oryzias javanicus</name>
    <name type="common">Javanese ricefish</name>
    <name type="synonym">Aplocheilus javanicus</name>
    <dbReference type="NCBI Taxonomy" id="123683"/>
    <lineage>
        <taxon>Eukaryota</taxon>
        <taxon>Metazoa</taxon>
        <taxon>Chordata</taxon>
        <taxon>Craniata</taxon>
        <taxon>Vertebrata</taxon>
        <taxon>Euteleostomi</taxon>
        <taxon>Actinopterygii</taxon>
        <taxon>Neopterygii</taxon>
        <taxon>Teleostei</taxon>
        <taxon>Neoteleostei</taxon>
        <taxon>Acanthomorphata</taxon>
        <taxon>Ovalentaria</taxon>
        <taxon>Atherinomorphae</taxon>
        <taxon>Beloniformes</taxon>
        <taxon>Adrianichthyidae</taxon>
        <taxon>Oryziinae</taxon>
        <taxon>Oryzias</taxon>
    </lineage>
</organism>
<gene>
    <name evidence="2" type="ORF">OJAV_G00094610</name>
</gene>
<feature type="compositionally biased region" description="Low complexity" evidence="1">
    <location>
        <begin position="132"/>
        <end position="151"/>
    </location>
</feature>
<name>A0A437D195_ORYJA</name>
<protein>
    <submittedName>
        <fullName evidence="2">Uncharacterized protein</fullName>
    </submittedName>
</protein>
<feature type="compositionally biased region" description="Low complexity" evidence="1">
    <location>
        <begin position="105"/>
        <end position="118"/>
    </location>
</feature>
<evidence type="ECO:0000256" key="1">
    <source>
        <dbReference type="SAM" id="MobiDB-lite"/>
    </source>
</evidence>
<reference evidence="2 3" key="2">
    <citation type="submission" date="2019-01" db="EMBL/GenBank/DDBJ databases">
        <title>A chromosome length genome reference of the Java medaka (oryzias javanicus).</title>
        <authorList>
            <person name="Herpin A."/>
            <person name="Takehana Y."/>
            <person name="Naruse K."/>
            <person name="Ansai S."/>
            <person name="Kawaguchi M."/>
        </authorList>
    </citation>
    <scope>NUCLEOTIDE SEQUENCE [LARGE SCALE GENOMIC DNA]</scope>
    <source>
        <strain evidence="2">RS831</strain>
        <tissue evidence="2">Whole body</tissue>
    </source>
</reference>
<feature type="compositionally biased region" description="Basic and acidic residues" evidence="1">
    <location>
        <begin position="23"/>
        <end position="32"/>
    </location>
</feature>
<dbReference type="EMBL" id="CM012445">
    <property type="protein sequence ID" value="RVE68765.1"/>
    <property type="molecule type" value="Genomic_DNA"/>
</dbReference>
<accession>A0A437D195</accession>
<dbReference type="AlphaFoldDB" id="A0A437D195"/>
<evidence type="ECO:0000313" key="2">
    <source>
        <dbReference type="EMBL" id="RVE68765.1"/>
    </source>
</evidence>
<evidence type="ECO:0000313" key="3">
    <source>
        <dbReference type="Proteomes" id="UP000283210"/>
    </source>
</evidence>